<keyword evidence="3 6" id="KW-0808">Transferase</keyword>
<keyword evidence="4 6" id="KW-0949">S-adenosyl-L-methionine</keyword>
<comment type="caution">
    <text evidence="9">The sequence shown here is derived from an EMBL/GenBank/DDBJ whole genome shotgun (WGS) entry which is preliminary data.</text>
</comment>
<evidence type="ECO:0000256" key="6">
    <source>
        <dbReference type="HAMAP-Rule" id="MF_01885"/>
    </source>
</evidence>
<proteinExistence type="inferred from homology"/>
<dbReference type="InterPro" id="IPR029026">
    <property type="entry name" value="tRNA_m1G_MTases_N"/>
</dbReference>
<dbReference type="InterPro" id="IPR029028">
    <property type="entry name" value="Alpha/beta_knot_MTases"/>
</dbReference>
<dbReference type="PIRSF" id="PIRSF029256">
    <property type="entry name" value="SpoU_TrmH_prd"/>
    <property type="match status" value="1"/>
</dbReference>
<evidence type="ECO:0000256" key="3">
    <source>
        <dbReference type="ARBA" id="ARBA00022679"/>
    </source>
</evidence>
<dbReference type="Pfam" id="PF00588">
    <property type="entry name" value="SpoU_methylase"/>
    <property type="match status" value="1"/>
</dbReference>
<gene>
    <name evidence="9" type="primary">spoU</name>
    <name evidence="9" type="ORF">UDIV_5590</name>
</gene>
<evidence type="ECO:0000256" key="1">
    <source>
        <dbReference type="ARBA" id="ARBA00022490"/>
    </source>
</evidence>
<evidence type="ECO:0000256" key="5">
    <source>
        <dbReference type="ARBA" id="ARBA00022694"/>
    </source>
</evidence>
<evidence type="ECO:0000256" key="2">
    <source>
        <dbReference type="ARBA" id="ARBA00022603"/>
    </source>
</evidence>
<organism evidence="9 10">
    <name type="scientific">Ureaplasma diversum NCTC 246</name>
    <dbReference type="NCBI Taxonomy" id="1188241"/>
    <lineage>
        <taxon>Bacteria</taxon>
        <taxon>Bacillati</taxon>
        <taxon>Mycoplasmatota</taxon>
        <taxon>Mycoplasmoidales</taxon>
        <taxon>Mycoplasmoidaceae</taxon>
        <taxon>Ureaplasma</taxon>
    </lineage>
</organism>
<dbReference type="HAMAP" id="MF_01885">
    <property type="entry name" value="tRNA_methyltr_TrmL"/>
    <property type="match status" value="1"/>
</dbReference>
<dbReference type="PANTHER" id="PTHR42971:SF1">
    <property type="entry name" value="TRNA (CYTIDINE(34)-2'-O)-METHYLTRANSFERASE"/>
    <property type="match status" value="1"/>
</dbReference>
<dbReference type="eggNOG" id="COG0219">
    <property type="taxonomic scope" value="Bacteria"/>
</dbReference>
<feature type="binding site" evidence="6 7">
    <location>
        <position position="133"/>
    </location>
    <ligand>
        <name>S-adenosyl-L-methionine</name>
        <dbReference type="ChEBI" id="CHEBI:59789"/>
    </ligand>
</feature>
<dbReference type="InterPro" id="IPR001537">
    <property type="entry name" value="SpoU_MeTrfase"/>
</dbReference>
<feature type="binding site" evidence="6 7">
    <location>
        <position position="112"/>
    </location>
    <ligand>
        <name>S-adenosyl-L-methionine</name>
        <dbReference type="ChEBI" id="CHEBI:59789"/>
    </ligand>
</feature>
<comment type="function">
    <text evidence="6">Could methylate the ribose at the nucleotide 34 wobble position in tRNA.</text>
</comment>
<name>A0A084EXH9_9BACT</name>
<dbReference type="PANTHER" id="PTHR42971">
    <property type="entry name" value="TRNA (CYTIDINE(34)-2'-O)-METHYLTRANSFERASE"/>
    <property type="match status" value="1"/>
</dbReference>
<dbReference type="SUPFAM" id="SSF75217">
    <property type="entry name" value="alpha/beta knot"/>
    <property type="match status" value="1"/>
</dbReference>
<dbReference type="EMBL" id="JFDP01000066">
    <property type="protein sequence ID" value="KEZ22671.1"/>
    <property type="molecule type" value="Genomic_DNA"/>
</dbReference>
<dbReference type="GO" id="GO:0002130">
    <property type="term" value="P:wobble position ribose methylation"/>
    <property type="evidence" value="ECO:0007669"/>
    <property type="project" value="TreeGrafter"/>
</dbReference>
<evidence type="ECO:0000256" key="7">
    <source>
        <dbReference type="PIRSR" id="PIRSR029256-1"/>
    </source>
</evidence>
<dbReference type="InterPro" id="IPR016914">
    <property type="entry name" value="TrmL"/>
</dbReference>
<dbReference type="Gene3D" id="3.40.1280.10">
    <property type="match status" value="1"/>
</dbReference>
<dbReference type="EC" id="2.1.1.207" evidence="6"/>
<keyword evidence="2 6" id="KW-0489">Methyltransferase</keyword>
<dbReference type="GO" id="GO:0141098">
    <property type="term" value="F:tRNA (cytidine(34)-2'-O)-methyltransferase activity"/>
    <property type="evidence" value="ECO:0007669"/>
    <property type="project" value="RHEA"/>
</dbReference>
<accession>A0A084EXH9</accession>
<evidence type="ECO:0000259" key="8">
    <source>
        <dbReference type="Pfam" id="PF00588"/>
    </source>
</evidence>
<keyword evidence="10" id="KW-1185">Reference proteome</keyword>
<evidence type="ECO:0000256" key="4">
    <source>
        <dbReference type="ARBA" id="ARBA00022691"/>
    </source>
</evidence>
<reference evidence="9 10" key="1">
    <citation type="submission" date="2014-02" db="EMBL/GenBank/DDBJ databases">
        <title>Genome sequence of Ureaplasma diversum strain 246.</title>
        <authorList>
            <person name="Sirand-Pugnet P."/>
            <person name="Breton M."/>
            <person name="Dordet-Frisoni E."/>
            <person name="Baranowski E."/>
            <person name="Barre A."/>
            <person name="Couture C."/>
            <person name="Dupuy V."/>
            <person name="Gaurivaud P."/>
            <person name="Jacob D."/>
            <person name="Lemaitre C."/>
            <person name="Manso-Silvan L."/>
            <person name="Nikolski M."/>
            <person name="Nouvel L.-X."/>
            <person name="Poumarat F."/>
            <person name="Tardy F."/>
            <person name="Thebault P."/>
            <person name="Theil S."/>
            <person name="Citti C."/>
            <person name="Thiaucourt F."/>
            <person name="Blanchard A."/>
        </authorList>
    </citation>
    <scope>NUCLEOTIDE SEQUENCE [LARGE SCALE GENOMIC DNA]</scope>
    <source>
        <strain evidence="9 10">NCTC 246</strain>
    </source>
</reference>
<dbReference type="OrthoDB" id="9789043at2"/>
<comment type="catalytic activity">
    <reaction evidence="6">
        <text>cytidine(34) in tRNA + S-adenosyl-L-methionine = 2'-O-methylcytidine(34) in tRNA + S-adenosyl-L-homocysteine + H(+)</text>
        <dbReference type="Rhea" id="RHEA:43084"/>
        <dbReference type="Rhea" id="RHEA-COMP:10331"/>
        <dbReference type="Rhea" id="RHEA-COMP:10332"/>
        <dbReference type="ChEBI" id="CHEBI:15378"/>
        <dbReference type="ChEBI" id="CHEBI:57856"/>
        <dbReference type="ChEBI" id="CHEBI:59789"/>
        <dbReference type="ChEBI" id="CHEBI:74495"/>
        <dbReference type="ChEBI" id="CHEBI:82748"/>
        <dbReference type="EC" id="2.1.1.207"/>
    </reaction>
</comment>
<protein>
    <recommendedName>
        <fullName evidence="6">Putative tRNA (cytidine(34)-2'-O)-methyltransferase</fullName>
        <ecNumber evidence="6">2.1.1.207</ecNumber>
    </recommendedName>
    <alternativeName>
        <fullName evidence="6">tRNA (cytidine/uridine-2'-O-)-methyltransferase</fullName>
    </alternativeName>
</protein>
<evidence type="ECO:0000313" key="10">
    <source>
        <dbReference type="Proteomes" id="UP000028537"/>
    </source>
</evidence>
<dbReference type="GO" id="GO:0141102">
    <property type="term" value="F:tRNA (5-carboxymethylaminomethyluridine(34)-2'-O)-methyltransferase activity"/>
    <property type="evidence" value="ECO:0007669"/>
    <property type="project" value="RHEA"/>
</dbReference>
<comment type="catalytic activity">
    <reaction evidence="6">
        <text>5-carboxymethylaminomethyluridine(34) in tRNA(Leu) + S-adenosyl-L-methionine = 5-carboxymethylaminomethyl-2'-O-methyluridine(34) in tRNA(Leu) + S-adenosyl-L-homocysteine + H(+)</text>
        <dbReference type="Rhea" id="RHEA:43088"/>
        <dbReference type="Rhea" id="RHEA-COMP:10333"/>
        <dbReference type="Rhea" id="RHEA-COMP:10334"/>
        <dbReference type="ChEBI" id="CHEBI:15378"/>
        <dbReference type="ChEBI" id="CHEBI:57856"/>
        <dbReference type="ChEBI" id="CHEBI:59789"/>
        <dbReference type="ChEBI" id="CHEBI:74508"/>
        <dbReference type="ChEBI" id="CHEBI:74511"/>
        <dbReference type="EC" id="2.1.1.207"/>
    </reaction>
</comment>
<dbReference type="RefSeq" id="WP_038103185.1">
    <property type="nucleotide sequence ID" value="NZ_JFDP01000066.1"/>
</dbReference>
<evidence type="ECO:0000313" key="9">
    <source>
        <dbReference type="EMBL" id="KEZ22671.1"/>
    </source>
</evidence>
<keyword evidence="1 6" id="KW-0963">Cytoplasm</keyword>
<dbReference type="GO" id="GO:0005737">
    <property type="term" value="C:cytoplasm"/>
    <property type="evidence" value="ECO:0007669"/>
    <property type="project" value="UniProtKB-SubCell"/>
</dbReference>
<dbReference type="AlphaFoldDB" id="A0A084EXH9"/>
<comment type="caution">
    <text evidence="6">Lacks conserved residue(s) required for the propagation of feature annotation.</text>
</comment>
<feature type="binding site" evidence="6 7">
    <location>
        <position position="141"/>
    </location>
    <ligand>
        <name>S-adenosyl-L-methionine</name>
        <dbReference type="ChEBI" id="CHEBI:59789"/>
    </ligand>
</feature>
<keyword evidence="5 6" id="KW-0819">tRNA processing</keyword>
<comment type="subcellular location">
    <subcellularLocation>
        <location evidence="6">Cytoplasm</location>
    </subcellularLocation>
</comment>
<feature type="domain" description="tRNA/rRNA methyltransferase SpoU type" evidence="8">
    <location>
        <begin position="2"/>
        <end position="153"/>
    </location>
</feature>
<dbReference type="Proteomes" id="UP000028537">
    <property type="component" value="Unassembled WGS sequence"/>
</dbReference>
<sequence>MIHIVLFEPEIILNTGNIARICVGFNAKLHLIRPYGFILDQNRFHKDFIRAATNHIDTLNLAQYDDFDEFLTINQISNDSTNIFFYTRYGSNTPADVKYPDYTNQEVYLVFGKESTGIDHAILKQFPNQWIRIPTSFNLRSLNVANSVSMGIYELARAYNFAGLLTNEPHKKFE</sequence>
<dbReference type="GO" id="GO:0003723">
    <property type="term" value="F:RNA binding"/>
    <property type="evidence" value="ECO:0007669"/>
    <property type="project" value="InterPro"/>
</dbReference>
<comment type="similarity">
    <text evidence="6">Belongs to the class IV-like SAM-binding methyltransferase superfamily. RNA methyltransferase TrmH family. TrmL subfamily.</text>
</comment>